<dbReference type="Gene3D" id="3.40.50.410">
    <property type="entry name" value="von Willebrand factor, type A domain"/>
    <property type="match status" value="1"/>
</dbReference>
<dbReference type="PANTHER" id="PTHR37464:SF1">
    <property type="entry name" value="BLL2463 PROTEIN"/>
    <property type="match status" value="1"/>
</dbReference>
<name>A0A1I6YI88_9FLAO</name>
<feature type="domain" description="Aerotolerance regulator N-terminal" evidence="2">
    <location>
        <begin position="1"/>
        <end position="76"/>
    </location>
</feature>
<gene>
    <name evidence="3" type="ORF">SAMN05216474_0914</name>
</gene>
<protein>
    <submittedName>
        <fullName evidence="3">N-terminal double-transmembrane domain-containing protein</fullName>
    </submittedName>
</protein>
<keyword evidence="1 3" id="KW-0812">Transmembrane</keyword>
<evidence type="ECO:0000313" key="3">
    <source>
        <dbReference type="EMBL" id="SFT50130.1"/>
    </source>
</evidence>
<dbReference type="InterPro" id="IPR024163">
    <property type="entry name" value="Aerotolerance_reg_N"/>
</dbReference>
<dbReference type="RefSeq" id="WP_090246842.1">
    <property type="nucleotide sequence ID" value="NZ_FPAS01000001.1"/>
</dbReference>
<keyword evidence="1" id="KW-1133">Transmembrane helix</keyword>
<dbReference type="EMBL" id="FPAS01000001">
    <property type="protein sequence ID" value="SFT50130.1"/>
    <property type="molecule type" value="Genomic_DNA"/>
</dbReference>
<feature type="transmembrane region" description="Helical" evidence="1">
    <location>
        <begin position="6"/>
        <end position="26"/>
    </location>
</feature>
<dbReference type="InterPro" id="IPR036465">
    <property type="entry name" value="vWFA_dom_sf"/>
</dbReference>
<keyword evidence="1" id="KW-0472">Membrane</keyword>
<organism evidence="3 4">
    <name type="scientific">Lishizhenia tianjinensis</name>
    <dbReference type="NCBI Taxonomy" id="477690"/>
    <lineage>
        <taxon>Bacteria</taxon>
        <taxon>Pseudomonadati</taxon>
        <taxon>Bacteroidota</taxon>
        <taxon>Flavobacteriia</taxon>
        <taxon>Flavobacteriales</taxon>
        <taxon>Crocinitomicaceae</taxon>
        <taxon>Lishizhenia</taxon>
    </lineage>
</organism>
<reference evidence="3 4" key="1">
    <citation type="submission" date="2016-10" db="EMBL/GenBank/DDBJ databases">
        <authorList>
            <person name="de Groot N.N."/>
        </authorList>
    </citation>
    <scope>NUCLEOTIDE SEQUENCE [LARGE SCALE GENOMIC DNA]</scope>
    <source>
        <strain evidence="3 4">CGMCC 1.7005</strain>
    </source>
</reference>
<feature type="transmembrane region" description="Helical" evidence="1">
    <location>
        <begin position="56"/>
        <end position="78"/>
    </location>
</feature>
<dbReference type="InterPro" id="IPR029062">
    <property type="entry name" value="Class_I_gatase-like"/>
</dbReference>
<dbReference type="Proteomes" id="UP000236454">
    <property type="component" value="Unassembled WGS sequence"/>
</dbReference>
<evidence type="ECO:0000256" key="1">
    <source>
        <dbReference type="SAM" id="Phobius"/>
    </source>
</evidence>
<keyword evidence="4" id="KW-1185">Reference proteome</keyword>
<dbReference type="OrthoDB" id="9810200at2"/>
<dbReference type="Pfam" id="PF07584">
    <property type="entry name" value="BatA"/>
    <property type="match status" value="1"/>
</dbReference>
<dbReference type="InterPro" id="IPR011933">
    <property type="entry name" value="Double_TM_dom"/>
</dbReference>
<dbReference type="PANTHER" id="PTHR37464">
    <property type="entry name" value="BLL2463 PROTEIN"/>
    <property type="match status" value="1"/>
</dbReference>
<dbReference type="NCBIfam" id="TIGR02226">
    <property type="entry name" value="two_anch"/>
    <property type="match status" value="1"/>
</dbReference>
<proteinExistence type="predicted"/>
<sequence>MKFANPAFLYALGVLALPILIHLFNFRRYKTLYFSSLRFLKNVEEKTRSTQKVKHLIILLLRCFAFICLVLAFAQPYIPLQENVVNTKSFVQAIYIDNSLSMQAMGMQGELLSEAKESAKSIIQEAKPNTEFIILTNSLSGVERRLINKNDALDRVDNIRQIPERKDLKDVISLHKEIVQQKNADGMNQLIVLSDFQENQSNVQKTNADSSTYYQFIQLQAQNTENIYIDSVWFNSPLRKINRNNELNVRIQNKGETDLKNVELKLVVGDYNRNMLVDINAKESTTKTFNYTDNTPGMKSGYVEVNDQQIFFDDKFYFAYTVRQENKVLIINTNTSLENPAWVYDTDDYYTYKTVLENQVQREDILSADLVVLNGLNTISSGQVALLTEYVQQGGSLCILPGTSINTQNYNQLLSGLKMPSLAPLKDNDLALTKLNLEDLFFDGIFQQKPTNISLPEVYQYYPILSNTAFNAIDLVSFQNNSPYFVKSKSPLKVYLFAAPLPKEYSKLISHSLFSTFLLRIGELAQRSNPMFSTLGESSVYRMRLNGQSDKAIHLLKDKIDFIPPTTRDNNYVELNLDNKAVQQTLNDGIYSIYEEKELGKLALNYNRLESDLKVADLEQIEIQLKANGASKVNISSIVNAEEIAQLDLEKPQTYWRILLFLSLVFLILEMIVIRTKIFK</sequence>
<feature type="transmembrane region" description="Helical" evidence="1">
    <location>
        <begin position="655"/>
        <end position="674"/>
    </location>
</feature>
<dbReference type="STRING" id="477690.SAMN05216474_0914"/>
<evidence type="ECO:0000259" key="2">
    <source>
        <dbReference type="Pfam" id="PF07584"/>
    </source>
</evidence>
<accession>A0A1I6YI88</accession>
<evidence type="ECO:0000313" key="4">
    <source>
        <dbReference type="Proteomes" id="UP000236454"/>
    </source>
</evidence>
<dbReference type="SUPFAM" id="SSF52317">
    <property type="entry name" value="Class I glutamine amidotransferase-like"/>
    <property type="match status" value="1"/>
</dbReference>
<dbReference type="AlphaFoldDB" id="A0A1I6YI88"/>